<dbReference type="InterPro" id="IPR003838">
    <property type="entry name" value="ABC3_permease_C"/>
</dbReference>
<feature type="transmembrane region" description="Helical" evidence="6">
    <location>
        <begin position="291"/>
        <end position="314"/>
    </location>
</feature>
<dbReference type="PANTHER" id="PTHR46795">
    <property type="entry name" value="ABC TRANSPORTER PERMEASE-RELATED-RELATED"/>
    <property type="match status" value="1"/>
</dbReference>
<feature type="transmembrane region" description="Helical" evidence="6">
    <location>
        <begin position="203"/>
        <end position="222"/>
    </location>
</feature>
<feature type="transmembrane region" description="Helical" evidence="6">
    <location>
        <begin position="20"/>
        <end position="38"/>
    </location>
</feature>
<feature type="transmembrane region" description="Helical" evidence="6">
    <location>
        <begin position="616"/>
        <end position="638"/>
    </location>
</feature>
<dbReference type="Pfam" id="PF02687">
    <property type="entry name" value="FtsX"/>
    <property type="match status" value="1"/>
</dbReference>
<feature type="transmembrane region" description="Helical" evidence="6">
    <location>
        <begin position="163"/>
        <end position="182"/>
    </location>
</feature>
<evidence type="ECO:0000256" key="1">
    <source>
        <dbReference type="ARBA" id="ARBA00004651"/>
    </source>
</evidence>
<dbReference type="Proteomes" id="UP000460287">
    <property type="component" value="Unassembled WGS sequence"/>
</dbReference>
<protein>
    <submittedName>
        <fullName evidence="8">FtsX-like permease family protein</fullName>
    </submittedName>
</protein>
<evidence type="ECO:0000313" key="8">
    <source>
        <dbReference type="EMBL" id="MSR92003.1"/>
    </source>
</evidence>
<evidence type="ECO:0000256" key="6">
    <source>
        <dbReference type="PIRNR" id="PIRNR018968"/>
    </source>
</evidence>
<keyword evidence="5 6" id="KW-0472">Membrane</keyword>
<evidence type="ECO:0000313" key="9">
    <source>
        <dbReference type="Proteomes" id="UP000460287"/>
    </source>
</evidence>
<feature type="transmembrane region" description="Helical" evidence="6">
    <location>
        <begin position="242"/>
        <end position="264"/>
    </location>
</feature>
<keyword evidence="2 6" id="KW-1003">Cell membrane</keyword>
<keyword evidence="9" id="KW-1185">Reference proteome</keyword>
<comment type="caution">
    <text evidence="8">The sequence shown here is derived from an EMBL/GenBank/DDBJ whole genome shotgun (WGS) entry which is preliminary data.</text>
</comment>
<feature type="transmembrane region" description="Helical" evidence="6">
    <location>
        <begin position="58"/>
        <end position="80"/>
    </location>
</feature>
<accession>A0A7X2MZP2</accession>
<sequence>MTLFSLSLKNIRKSMKDYAIYFFTLILGVAIFYVFNAIGSQTAMMNISSSKSEMMELMNSVLSGVSVLVALILGFLIIYASRFLIKRRNKEFGIYLTLGMSKRKISMILFFETFFIGIISLGVGLLLGFGLSQLMSLLVANMFEANMTRFKFTFSMNACIKTLIYFGIMYLLVMIFNTVSVNKCKLIDLLYANRKGEVVHLKNALLCTIIFIISSCALGYSYYMVSGGVKTMDTSSKLSVPIAIGAVSTFFIFWSLSGLILKICKSRKRSYYRGLNSFTQRQISSKINTTVFSMTIICLMLFVTICSLATSLTLKNSMTKKIKESAPVDIELTKQCNINKDKSYSSKVIDDSSKSIIYTLKNSGFNIDKNFKDVVEFNTYKAKNLTIKNTLGSTINSAKKEFQFLEEDTAEQIMKVSDYNRIAKLYNLETVSVSNDQYAVVTSFDPWTKIRNNALKNKPSIIINNMSYNPSYNKCKKGYVHLESDSSNIGIFVVPDDAVDESMKDERVMIANYNASDKKGKQSIENIVNKFKKDNYKINTLTTFDSKIQISDESVGKGALITFIAIYLGVIFLISSAAILALKELSESTDNKERFNVLRKIGTDERMLNHALFKQIGVFFMAPLLLAVIHAVFGIKFALSLFSTFDAKQLAPSIIMAAVVLAAIYGGYFLITYFCSKNIIRDDA</sequence>
<keyword evidence="3 6" id="KW-0812">Transmembrane</keyword>
<evidence type="ECO:0000256" key="2">
    <source>
        <dbReference type="ARBA" id="ARBA00022475"/>
    </source>
</evidence>
<dbReference type="PIRSF" id="PIRSF018968">
    <property type="entry name" value="ABC_permease_BceB"/>
    <property type="match status" value="1"/>
</dbReference>
<feature type="transmembrane region" description="Helical" evidence="6">
    <location>
        <begin position="650"/>
        <end position="671"/>
    </location>
</feature>
<feature type="transmembrane region" description="Helical" evidence="6">
    <location>
        <begin position="559"/>
        <end position="582"/>
    </location>
</feature>
<proteinExistence type="inferred from homology"/>
<evidence type="ECO:0000256" key="3">
    <source>
        <dbReference type="ARBA" id="ARBA00022692"/>
    </source>
</evidence>
<dbReference type="EMBL" id="VULX01000020">
    <property type="protein sequence ID" value="MSR92003.1"/>
    <property type="molecule type" value="Genomic_DNA"/>
</dbReference>
<dbReference type="GO" id="GO:0055085">
    <property type="term" value="P:transmembrane transport"/>
    <property type="evidence" value="ECO:0007669"/>
    <property type="project" value="UniProtKB-UniRule"/>
</dbReference>
<evidence type="ECO:0000259" key="7">
    <source>
        <dbReference type="Pfam" id="PF02687"/>
    </source>
</evidence>
<feature type="domain" description="ABC3 transporter permease C-terminal" evidence="7">
    <location>
        <begin position="65"/>
        <end position="175"/>
    </location>
</feature>
<dbReference type="InterPro" id="IPR052536">
    <property type="entry name" value="ABC-4_Integral_Memb_Prot"/>
</dbReference>
<keyword evidence="4 6" id="KW-1133">Transmembrane helix</keyword>
<keyword evidence="6" id="KW-0813">Transport</keyword>
<dbReference type="GO" id="GO:0005886">
    <property type="term" value="C:plasma membrane"/>
    <property type="evidence" value="ECO:0007669"/>
    <property type="project" value="UniProtKB-SubCell"/>
</dbReference>
<dbReference type="RefSeq" id="WP_154531902.1">
    <property type="nucleotide sequence ID" value="NZ_VULX01000020.1"/>
</dbReference>
<name>A0A7X2MZP2_9CLOT</name>
<dbReference type="PANTHER" id="PTHR46795:SF3">
    <property type="entry name" value="ABC TRANSPORTER PERMEASE"/>
    <property type="match status" value="1"/>
</dbReference>
<evidence type="ECO:0000256" key="4">
    <source>
        <dbReference type="ARBA" id="ARBA00022989"/>
    </source>
</evidence>
<dbReference type="AlphaFoldDB" id="A0A7X2MZP2"/>
<feature type="transmembrane region" description="Helical" evidence="6">
    <location>
        <begin position="110"/>
        <end position="143"/>
    </location>
</feature>
<evidence type="ECO:0000256" key="5">
    <source>
        <dbReference type="ARBA" id="ARBA00023136"/>
    </source>
</evidence>
<organism evidence="8 9">
    <name type="scientific">Inconstantimicrobium porci</name>
    <dbReference type="NCBI Taxonomy" id="2652291"/>
    <lineage>
        <taxon>Bacteria</taxon>
        <taxon>Bacillati</taxon>
        <taxon>Bacillota</taxon>
        <taxon>Clostridia</taxon>
        <taxon>Eubacteriales</taxon>
        <taxon>Clostridiaceae</taxon>
        <taxon>Inconstantimicrobium</taxon>
    </lineage>
</organism>
<reference evidence="8 9" key="1">
    <citation type="submission" date="2019-08" db="EMBL/GenBank/DDBJ databases">
        <title>In-depth cultivation of the pig gut microbiome towards novel bacterial diversity and tailored functional studies.</title>
        <authorList>
            <person name="Wylensek D."/>
            <person name="Hitch T.C.A."/>
            <person name="Clavel T."/>
        </authorList>
    </citation>
    <scope>NUCLEOTIDE SEQUENCE [LARGE SCALE GENOMIC DNA]</scope>
    <source>
        <strain evidence="8 9">WCA-383-APC-5B</strain>
    </source>
</reference>
<comment type="similarity">
    <text evidence="6">Belongs to the ABC-4 integral membrane protein family.</text>
</comment>
<dbReference type="InterPro" id="IPR027022">
    <property type="entry name" value="ABC_permease_BceB-typ"/>
</dbReference>
<gene>
    <name evidence="8" type="ORF">FYJ33_11510</name>
</gene>
<comment type="subcellular location">
    <subcellularLocation>
        <location evidence="1 6">Cell membrane</location>
        <topology evidence="1 6">Multi-pass membrane protein</topology>
    </subcellularLocation>
</comment>